<gene>
    <name evidence="10" type="ORF">L914_18705</name>
</gene>
<protein>
    <recommendedName>
        <fullName evidence="9">Histone H4</fullName>
    </recommendedName>
</protein>
<keyword evidence="8 9" id="KW-0544">Nucleosome core</keyword>
<dbReference type="InterPro" id="IPR009072">
    <property type="entry name" value="Histone-fold"/>
</dbReference>
<evidence type="ECO:0000313" key="10">
    <source>
        <dbReference type="EMBL" id="ETM34133.1"/>
    </source>
</evidence>
<evidence type="ECO:0000256" key="8">
    <source>
        <dbReference type="ARBA" id="ARBA00023269"/>
    </source>
</evidence>
<comment type="subcellular location">
    <subcellularLocation>
        <location evidence="2">Chromosome</location>
    </subcellularLocation>
    <subcellularLocation>
        <location evidence="1">Nucleus</location>
    </subcellularLocation>
</comment>
<dbReference type="PANTHER" id="PTHR10484">
    <property type="entry name" value="HISTONE H4"/>
    <property type="match status" value="1"/>
</dbReference>
<evidence type="ECO:0000256" key="4">
    <source>
        <dbReference type="ARBA" id="ARBA00011538"/>
    </source>
</evidence>
<evidence type="ECO:0000256" key="5">
    <source>
        <dbReference type="ARBA" id="ARBA00022454"/>
    </source>
</evidence>
<keyword evidence="7 9" id="KW-0539">Nucleus</keyword>
<dbReference type="GO" id="GO:0005634">
    <property type="term" value="C:nucleus"/>
    <property type="evidence" value="ECO:0007669"/>
    <property type="project" value="UniProtKB-SubCell"/>
</dbReference>
<dbReference type="GO" id="GO:0046982">
    <property type="term" value="F:protein heterodimerization activity"/>
    <property type="evidence" value="ECO:0007669"/>
    <property type="project" value="InterPro"/>
</dbReference>
<dbReference type="GO" id="GO:0003677">
    <property type="term" value="F:DNA binding"/>
    <property type="evidence" value="ECO:0007669"/>
    <property type="project" value="UniProtKB-KW"/>
</dbReference>
<dbReference type="EMBL" id="KI695827">
    <property type="protein sequence ID" value="ETM34133.1"/>
    <property type="molecule type" value="Genomic_DNA"/>
</dbReference>
<evidence type="ECO:0000256" key="1">
    <source>
        <dbReference type="ARBA" id="ARBA00004123"/>
    </source>
</evidence>
<evidence type="ECO:0000256" key="6">
    <source>
        <dbReference type="ARBA" id="ARBA00023125"/>
    </source>
</evidence>
<reference evidence="10" key="1">
    <citation type="submission" date="2013-11" db="EMBL/GenBank/DDBJ databases">
        <title>The Genome Sequence of Phytophthora parasitica IAC_01/95.</title>
        <authorList>
            <consortium name="The Broad Institute Genomics Platform"/>
            <person name="Russ C."/>
            <person name="Tyler B."/>
            <person name="Panabieres F."/>
            <person name="Shan W."/>
            <person name="Tripathy S."/>
            <person name="Grunwald N."/>
            <person name="Machado M."/>
            <person name="Johnson C.S."/>
            <person name="Arredondo F."/>
            <person name="Hong C."/>
            <person name="Coffey M."/>
            <person name="Young S.K."/>
            <person name="Zeng Q."/>
            <person name="Gargeya S."/>
            <person name="Fitzgerald M."/>
            <person name="Abouelleil A."/>
            <person name="Alvarado L."/>
            <person name="Chapman S.B."/>
            <person name="Gainer-Dewar J."/>
            <person name="Goldberg J."/>
            <person name="Griggs A."/>
            <person name="Gujja S."/>
            <person name="Hansen M."/>
            <person name="Howarth C."/>
            <person name="Imamovic A."/>
            <person name="Ireland A."/>
            <person name="Larimer J."/>
            <person name="McCowan C."/>
            <person name="Murphy C."/>
            <person name="Pearson M."/>
            <person name="Poon T.W."/>
            <person name="Priest M."/>
            <person name="Roberts A."/>
            <person name="Saif S."/>
            <person name="Shea T."/>
            <person name="Sykes S."/>
            <person name="Wortman J."/>
            <person name="Nusbaum C."/>
            <person name="Birren B."/>
        </authorList>
    </citation>
    <scope>NUCLEOTIDE SEQUENCE [LARGE SCALE GENOMIC DNA]</scope>
    <source>
        <strain evidence="10">IAC_01/95</strain>
    </source>
</reference>
<dbReference type="PRINTS" id="PR00623">
    <property type="entry name" value="HISTONEH4"/>
</dbReference>
<dbReference type="AlphaFoldDB" id="W2MEQ4"/>
<evidence type="ECO:0000256" key="7">
    <source>
        <dbReference type="ARBA" id="ARBA00023242"/>
    </source>
</evidence>
<dbReference type="SUPFAM" id="SSF47113">
    <property type="entry name" value="Histone-fold"/>
    <property type="match status" value="1"/>
</dbReference>
<dbReference type="GO" id="GO:0000786">
    <property type="term" value="C:nucleosome"/>
    <property type="evidence" value="ECO:0007669"/>
    <property type="project" value="UniProtKB-KW"/>
</dbReference>
<organism evidence="10">
    <name type="scientific">Phytophthora nicotianae</name>
    <name type="common">Potato buckeye rot agent</name>
    <name type="synonym">Phytophthora parasitica</name>
    <dbReference type="NCBI Taxonomy" id="4792"/>
    <lineage>
        <taxon>Eukaryota</taxon>
        <taxon>Sar</taxon>
        <taxon>Stramenopiles</taxon>
        <taxon>Oomycota</taxon>
        <taxon>Peronosporomycetes</taxon>
        <taxon>Peronosporales</taxon>
        <taxon>Peronosporaceae</taxon>
        <taxon>Phytophthora</taxon>
    </lineage>
</organism>
<keyword evidence="6 9" id="KW-0238">DNA-binding</keyword>
<keyword evidence="5 9" id="KW-0158">Chromosome</keyword>
<accession>W2MEQ4</accession>
<evidence type="ECO:0000256" key="3">
    <source>
        <dbReference type="ARBA" id="ARBA00006564"/>
    </source>
</evidence>
<comment type="function">
    <text evidence="9">Core component of nucleosome. Nucleosomes wrap and compact DNA into chromatin, limiting DNA accessibility to the cellular machineries which require DNA as a template. Histones thereby play a central role in transcription regulation, DNA repair, DNA replication and chromosomal stability. DNA accessibility is regulated via a complex set of post-translational modifications of histones, also called histone code, and nucleosome remodeling.</text>
</comment>
<dbReference type="CDD" id="cd22912">
    <property type="entry name" value="HFD_H4"/>
    <property type="match status" value="1"/>
</dbReference>
<dbReference type="GO" id="GO:0030527">
    <property type="term" value="F:structural constituent of chromatin"/>
    <property type="evidence" value="ECO:0007669"/>
    <property type="project" value="InterPro"/>
</dbReference>
<proteinExistence type="inferred from homology"/>
<evidence type="ECO:0000256" key="2">
    <source>
        <dbReference type="ARBA" id="ARBA00004286"/>
    </source>
</evidence>
<sequence length="56" mass="6570">MSALIYEETRAVLNVFVQNLVQDAIVYTEYRDCKTVSKMDVLYALKRQDRTLYGFS</sequence>
<dbReference type="Proteomes" id="UP000054532">
    <property type="component" value="Unassembled WGS sequence"/>
</dbReference>
<dbReference type="Gene3D" id="1.10.20.10">
    <property type="entry name" value="Histone, subunit A"/>
    <property type="match status" value="1"/>
</dbReference>
<comment type="similarity">
    <text evidence="3 9">Belongs to the histone H4 family.</text>
</comment>
<name>W2MEQ4_PHYNI</name>
<evidence type="ECO:0000256" key="9">
    <source>
        <dbReference type="RuleBase" id="RU000528"/>
    </source>
</evidence>
<dbReference type="InterPro" id="IPR001951">
    <property type="entry name" value="Histone_H4"/>
</dbReference>
<comment type="subunit">
    <text evidence="4 9">The nucleosome is a histone octamer containing two molecules each of H2A, H2B, H3 and H4 assembled in one H3-H4 heterotetramer and two H2A-H2B heterodimers. The octamer wraps approximately 147 bp of DNA.</text>
</comment>
<dbReference type="SMART" id="SM00417">
    <property type="entry name" value="H4"/>
    <property type="match status" value="1"/>
</dbReference>